<proteinExistence type="predicted"/>
<dbReference type="OMA" id="DCFHIER"/>
<accession>A0A067CVE7</accession>
<keyword evidence="2" id="KW-1185">Reference proteome</keyword>
<reference evidence="1 2" key="1">
    <citation type="journal article" date="2013" name="PLoS Genet.">
        <title>Distinctive expansion of potential virulence genes in the genome of the oomycete fish pathogen Saprolegnia parasitica.</title>
        <authorList>
            <person name="Jiang R.H."/>
            <person name="de Bruijn I."/>
            <person name="Haas B.J."/>
            <person name="Belmonte R."/>
            <person name="Lobach L."/>
            <person name="Christie J."/>
            <person name="van den Ackerveken G."/>
            <person name="Bottin A."/>
            <person name="Bulone V."/>
            <person name="Diaz-Moreno S.M."/>
            <person name="Dumas B."/>
            <person name="Fan L."/>
            <person name="Gaulin E."/>
            <person name="Govers F."/>
            <person name="Grenville-Briggs L.J."/>
            <person name="Horner N.R."/>
            <person name="Levin J.Z."/>
            <person name="Mammella M."/>
            <person name="Meijer H.J."/>
            <person name="Morris P."/>
            <person name="Nusbaum C."/>
            <person name="Oome S."/>
            <person name="Phillips A.J."/>
            <person name="van Rooyen D."/>
            <person name="Rzeszutek E."/>
            <person name="Saraiva M."/>
            <person name="Secombes C.J."/>
            <person name="Seidl M.F."/>
            <person name="Snel B."/>
            <person name="Stassen J.H."/>
            <person name="Sykes S."/>
            <person name="Tripathy S."/>
            <person name="van den Berg H."/>
            <person name="Vega-Arreguin J.C."/>
            <person name="Wawra S."/>
            <person name="Young S.K."/>
            <person name="Zeng Q."/>
            <person name="Dieguez-Uribeondo J."/>
            <person name="Russ C."/>
            <person name="Tyler B.M."/>
            <person name="van West P."/>
        </authorList>
    </citation>
    <scope>NUCLEOTIDE SEQUENCE [LARGE SCALE GENOMIC DNA]</scope>
    <source>
        <strain evidence="1 2">CBS 223.65</strain>
    </source>
</reference>
<evidence type="ECO:0000313" key="1">
    <source>
        <dbReference type="EMBL" id="KDO33200.1"/>
    </source>
</evidence>
<dbReference type="KEGG" id="spar:SPRG_02012"/>
<dbReference type="AlphaFoldDB" id="A0A067CVE7"/>
<dbReference type="EMBL" id="KK583193">
    <property type="protein sequence ID" value="KDO33200.1"/>
    <property type="molecule type" value="Genomic_DNA"/>
</dbReference>
<sequence length="410" mass="45329">MALPSAVWVTVYAFLDGDSLVYVGCASRQHRERLRAHVRRWRQIQCGLGLGSWLRREACLTIDTCAQEAQSHAIRRSDDARVPPRVETSWVELGPIAPERSLHRMTTPCYAGASMIVLTFDCRHVQPAPMLLHTTSHARALYSSLSLSVQGRSLRQHVYHKTMGDLTTVSVADKHAMTTAGDVYQCDVASTDKSIQLQLGLPSRLDGMVDCFHIERVTFFLHKHELFPSVHRSVEASSDVVLAELAFFDVRQRTCQLRVTVPCRLALEAPAAPSPATRSAGTDTESFEIRTFSSLSPTPVSNVAALDTPGLVSLVLRTSRRRKSYYHAVFGHGGGQRRTGATKLISASWVPGVLTYAMHPGSTTRRVLKGRFTCEYASETGALASLQIIAQHLRPERLERYAATLTSYTA</sequence>
<organism evidence="1 2">
    <name type="scientific">Saprolegnia parasitica (strain CBS 223.65)</name>
    <dbReference type="NCBI Taxonomy" id="695850"/>
    <lineage>
        <taxon>Eukaryota</taxon>
        <taxon>Sar</taxon>
        <taxon>Stramenopiles</taxon>
        <taxon>Oomycota</taxon>
        <taxon>Saprolegniomycetes</taxon>
        <taxon>Saprolegniales</taxon>
        <taxon>Saprolegniaceae</taxon>
        <taxon>Saprolegnia</taxon>
    </lineage>
</organism>
<protein>
    <submittedName>
        <fullName evidence="1">Uncharacterized protein</fullName>
    </submittedName>
</protein>
<gene>
    <name evidence="1" type="ORF">SPRG_02012</name>
</gene>
<dbReference type="Proteomes" id="UP000030745">
    <property type="component" value="Unassembled WGS sequence"/>
</dbReference>
<dbReference type="OrthoDB" id="167258at2759"/>
<dbReference type="VEuPathDB" id="FungiDB:SPRG_02012"/>
<evidence type="ECO:0000313" key="2">
    <source>
        <dbReference type="Proteomes" id="UP000030745"/>
    </source>
</evidence>
<dbReference type="GeneID" id="24124583"/>
<name>A0A067CVE7_SAPPC</name>
<dbReference type="RefSeq" id="XP_012195961.1">
    <property type="nucleotide sequence ID" value="XM_012340571.1"/>
</dbReference>